<comment type="caution">
    <text evidence="1">The sequence shown here is derived from an EMBL/GenBank/DDBJ whole genome shotgun (WGS) entry which is preliminary data.</text>
</comment>
<proteinExistence type="predicted"/>
<dbReference type="CDD" id="cd07177">
    <property type="entry name" value="terB_like"/>
    <property type="match status" value="1"/>
</dbReference>
<organism evidence="1 2">
    <name type="scientific">Sorangium cellulosum</name>
    <name type="common">Polyangium cellulosum</name>
    <dbReference type="NCBI Taxonomy" id="56"/>
    <lineage>
        <taxon>Bacteria</taxon>
        <taxon>Pseudomonadati</taxon>
        <taxon>Myxococcota</taxon>
        <taxon>Polyangia</taxon>
        <taxon>Polyangiales</taxon>
        <taxon>Polyangiaceae</taxon>
        <taxon>Sorangium</taxon>
    </lineage>
</organism>
<gene>
    <name evidence="1" type="ORF">BE18_04135</name>
</gene>
<name>A0A150SBL0_SORCE</name>
<evidence type="ECO:0000313" key="1">
    <source>
        <dbReference type="EMBL" id="KYF88935.1"/>
    </source>
</evidence>
<dbReference type="Proteomes" id="UP000075515">
    <property type="component" value="Unassembled WGS sequence"/>
</dbReference>
<protein>
    <submittedName>
        <fullName evidence="1">Uncharacterized protein</fullName>
    </submittedName>
</protein>
<accession>A0A150SBL0</accession>
<dbReference type="EMBL" id="JEMC01002296">
    <property type="protein sequence ID" value="KYF88935.1"/>
    <property type="molecule type" value="Genomic_DNA"/>
</dbReference>
<dbReference type="Gene3D" id="1.10.3680.10">
    <property type="entry name" value="TerB-like"/>
    <property type="match status" value="1"/>
</dbReference>
<dbReference type="AlphaFoldDB" id="A0A150SBL0"/>
<reference evidence="1 2" key="1">
    <citation type="submission" date="2014-02" db="EMBL/GenBank/DDBJ databases">
        <title>The small core and large imbalanced accessory genome model reveals a collaborative survival strategy of Sorangium cellulosum strains in nature.</title>
        <authorList>
            <person name="Han K."/>
            <person name="Peng R."/>
            <person name="Blom J."/>
            <person name="Li Y.-Z."/>
        </authorList>
    </citation>
    <scope>NUCLEOTIDE SEQUENCE [LARGE SCALE GENOMIC DNA]</scope>
    <source>
        <strain evidence="1 2">So0149</strain>
    </source>
</reference>
<evidence type="ECO:0000313" key="2">
    <source>
        <dbReference type="Proteomes" id="UP000075515"/>
    </source>
</evidence>
<dbReference type="InterPro" id="IPR029024">
    <property type="entry name" value="TerB-like"/>
</dbReference>
<sequence length="318" mass="35038">MRLLHPSPEEARIGLRAMKMIASRDGDLSAAARNLLMAAQRHVLRTDDDLDALPPIAPEALAKGFVDPALREQLVSSMLVLSLTDGPPSPAQLELVRSFAEALGVRSEALHDVELLAKRHMLLFYFDFLRRGHIGDMVKQQYEATGLLGLVKALLGLRGLLEDRELAARYHALERLPEGTLGHALVRHYRDNGFAFPGERHGFPEAAVYHDLTHVLSGYGTDPAGELKIGAFIAGYRRTKSIYMLLFVMLTFSAGINLTPLPQPQVVGILERPGLADDLLVAIERGGQLNTDLSDHWDFWPLLPLPVAEARRSLGLLS</sequence>
<dbReference type="SUPFAM" id="SSF158682">
    <property type="entry name" value="TerB-like"/>
    <property type="match status" value="1"/>
</dbReference>